<keyword evidence="6" id="KW-0680">Restriction system</keyword>
<dbReference type="GO" id="GO:0015667">
    <property type="term" value="F:site-specific DNA-methyltransferase (cytosine-N4-specific) activity"/>
    <property type="evidence" value="ECO:0007669"/>
    <property type="project" value="UniProtKB-EC"/>
</dbReference>
<dbReference type="InterPro" id="IPR017985">
    <property type="entry name" value="MeTrfase_CN4_CS"/>
</dbReference>
<dbReference type="EC" id="2.1.1.113" evidence="2"/>
<evidence type="ECO:0000313" key="9">
    <source>
        <dbReference type="EMBL" id="GAI80141.1"/>
    </source>
</evidence>
<evidence type="ECO:0000256" key="2">
    <source>
        <dbReference type="ARBA" id="ARBA00012185"/>
    </source>
</evidence>
<dbReference type="GO" id="GO:0032259">
    <property type="term" value="P:methylation"/>
    <property type="evidence" value="ECO:0007669"/>
    <property type="project" value="UniProtKB-KW"/>
</dbReference>
<feature type="compositionally biased region" description="Basic and acidic residues" evidence="8">
    <location>
        <begin position="173"/>
        <end position="187"/>
    </location>
</feature>
<evidence type="ECO:0000256" key="1">
    <source>
        <dbReference type="ARBA" id="ARBA00010203"/>
    </source>
</evidence>
<evidence type="ECO:0000256" key="6">
    <source>
        <dbReference type="ARBA" id="ARBA00022747"/>
    </source>
</evidence>
<dbReference type="PROSITE" id="PS00093">
    <property type="entry name" value="N4_MTASE"/>
    <property type="match status" value="1"/>
</dbReference>
<dbReference type="InterPro" id="IPR029063">
    <property type="entry name" value="SAM-dependent_MTases_sf"/>
</dbReference>
<evidence type="ECO:0000256" key="7">
    <source>
        <dbReference type="ARBA" id="ARBA00049120"/>
    </source>
</evidence>
<feature type="non-terminal residue" evidence="9">
    <location>
        <position position="187"/>
    </location>
</feature>
<comment type="caution">
    <text evidence="9">The sequence shown here is derived from an EMBL/GenBank/DDBJ whole genome shotgun (WGS) entry which is preliminary data.</text>
</comment>
<dbReference type="Gene3D" id="3.40.50.150">
    <property type="entry name" value="Vaccinia Virus protein VP39"/>
    <property type="match status" value="1"/>
</dbReference>
<evidence type="ECO:0000256" key="3">
    <source>
        <dbReference type="ARBA" id="ARBA00022603"/>
    </source>
</evidence>
<comment type="similarity">
    <text evidence="1">Belongs to the N(4)/N(6)-methyltransferase family. N(4) subfamily.</text>
</comment>
<dbReference type="AlphaFoldDB" id="X1SLX3"/>
<keyword evidence="4" id="KW-0808">Transferase</keyword>
<dbReference type="GO" id="GO:0009307">
    <property type="term" value="P:DNA restriction-modification system"/>
    <property type="evidence" value="ECO:0007669"/>
    <property type="project" value="UniProtKB-KW"/>
</dbReference>
<feature type="region of interest" description="Disordered" evidence="8">
    <location>
        <begin position="159"/>
        <end position="187"/>
    </location>
</feature>
<dbReference type="GO" id="GO:0003677">
    <property type="term" value="F:DNA binding"/>
    <property type="evidence" value="ECO:0007669"/>
    <property type="project" value="InterPro"/>
</dbReference>
<reference evidence="9" key="1">
    <citation type="journal article" date="2014" name="Front. Microbiol.">
        <title>High frequency of phylogenetically diverse reductive dehalogenase-homologous genes in deep subseafloor sedimentary metagenomes.</title>
        <authorList>
            <person name="Kawai M."/>
            <person name="Futagami T."/>
            <person name="Toyoda A."/>
            <person name="Takaki Y."/>
            <person name="Nishi S."/>
            <person name="Hori S."/>
            <person name="Arai W."/>
            <person name="Tsubouchi T."/>
            <person name="Morono Y."/>
            <person name="Uchiyama I."/>
            <person name="Ito T."/>
            <person name="Fujiyama A."/>
            <person name="Inagaki F."/>
            <person name="Takami H."/>
        </authorList>
    </citation>
    <scope>NUCLEOTIDE SEQUENCE</scope>
    <source>
        <strain evidence="9">Expedition CK06-06</strain>
    </source>
</reference>
<dbReference type="SUPFAM" id="SSF53335">
    <property type="entry name" value="S-adenosyl-L-methionine-dependent methyltransferases"/>
    <property type="match status" value="1"/>
</dbReference>
<accession>X1SLX3</accession>
<name>X1SLX3_9ZZZZ</name>
<keyword evidence="3" id="KW-0489">Methyltransferase</keyword>
<sequence>MEPFYEDSSKTIYNGDALATLKILPDESVQMCMTSPPYWGLRAYAGGKDIVWGGDENCKHQWIETTQGLQHENRNNLIGTQEEVVDKTGTAFIQKYDRLSAGFCSLCGAWRGQLGLEPIPELYVEHLMMIFQEVKRVLRKDGSFYLNIGDTYAGSGCAYGNPPDPKWPTARNNQDKQLEPRRFKGLP</sequence>
<comment type="catalytic activity">
    <reaction evidence="7">
        <text>a 2'-deoxycytidine in DNA + S-adenosyl-L-methionine = an N(4)-methyl-2'-deoxycytidine in DNA + S-adenosyl-L-homocysteine + H(+)</text>
        <dbReference type="Rhea" id="RHEA:16857"/>
        <dbReference type="Rhea" id="RHEA-COMP:11369"/>
        <dbReference type="Rhea" id="RHEA-COMP:13674"/>
        <dbReference type="ChEBI" id="CHEBI:15378"/>
        <dbReference type="ChEBI" id="CHEBI:57856"/>
        <dbReference type="ChEBI" id="CHEBI:59789"/>
        <dbReference type="ChEBI" id="CHEBI:85452"/>
        <dbReference type="ChEBI" id="CHEBI:137933"/>
        <dbReference type="EC" id="2.1.1.113"/>
    </reaction>
</comment>
<proteinExistence type="inferred from homology"/>
<dbReference type="EMBL" id="BARW01012079">
    <property type="protein sequence ID" value="GAI80141.1"/>
    <property type="molecule type" value="Genomic_DNA"/>
</dbReference>
<evidence type="ECO:0000256" key="4">
    <source>
        <dbReference type="ARBA" id="ARBA00022679"/>
    </source>
</evidence>
<keyword evidence="5" id="KW-0949">S-adenosyl-L-methionine</keyword>
<gene>
    <name evidence="9" type="ORF">S12H4_22953</name>
</gene>
<evidence type="ECO:0000256" key="8">
    <source>
        <dbReference type="SAM" id="MobiDB-lite"/>
    </source>
</evidence>
<evidence type="ECO:0000256" key="5">
    <source>
        <dbReference type="ARBA" id="ARBA00022691"/>
    </source>
</evidence>
<protein>
    <recommendedName>
        <fullName evidence="2">site-specific DNA-methyltransferase (cytosine-N(4)-specific)</fullName>
        <ecNumber evidence="2">2.1.1.113</ecNumber>
    </recommendedName>
</protein>
<organism evidence="9">
    <name type="scientific">marine sediment metagenome</name>
    <dbReference type="NCBI Taxonomy" id="412755"/>
    <lineage>
        <taxon>unclassified sequences</taxon>
        <taxon>metagenomes</taxon>
        <taxon>ecological metagenomes</taxon>
    </lineage>
</organism>